<dbReference type="Pfam" id="PF01313">
    <property type="entry name" value="Bac_export_3"/>
    <property type="match status" value="1"/>
</dbReference>
<evidence type="ECO:0000256" key="3">
    <source>
        <dbReference type="ARBA" id="ARBA00022692"/>
    </source>
</evidence>
<dbReference type="InterPro" id="IPR006305">
    <property type="entry name" value="FliQ"/>
</dbReference>
<evidence type="ECO:0000313" key="7">
    <source>
        <dbReference type="EMBL" id="VAW84853.1"/>
    </source>
</evidence>
<dbReference type="AlphaFoldDB" id="A0A3B0Z9J3"/>
<keyword evidence="7" id="KW-0282">Flagellum</keyword>
<keyword evidence="3 6" id="KW-0812">Transmembrane</keyword>
<dbReference type="GO" id="GO:0009306">
    <property type="term" value="P:protein secretion"/>
    <property type="evidence" value="ECO:0007669"/>
    <property type="project" value="InterPro"/>
</dbReference>
<dbReference type="GO" id="GO:0005886">
    <property type="term" value="C:plasma membrane"/>
    <property type="evidence" value="ECO:0007669"/>
    <property type="project" value="UniProtKB-SubCell"/>
</dbReference>
<keyword evidence="7" id="KW-0969">Cilium</keyword>
<organism evidence="7">
    <name type="scientific">hydrothermal vent metagenome</name>
    <dbReference type="NCBI Taxonomy" id="652676"/>
    <lineage>
        <taxon>unclassified sequences</taxon>
        <taxon>metagenomes</taxon>
        <taxon>ecological metagenomes</taxon>
    </lineage>
</organism>
<keyword evidence="5 6" id="KW-0472">Membrane</keyword>
<dbReference type="PANTHER" id="PTHR34040">
    <property type="entry name" value="FLAGELLAR BIOSYNTHETIC PROTEIN FLIQ"/>
    <property type="match status" value="1"/>
</dbReference>
<evidence type="ECO:0000256" key="6">
    <source>
        <dbReference type="SAM" id="Phobius"/>
    </source>
</evidence>
<comment type="subcellular location">
    <subcellularLocation>
        <location evidence="1">Cell membrane</location>
        <topology evidence="1">Multi-pass membrane protein</topology>
    </subcellularLocation>
</comment>
<accession>A0A3B0Z9J3</accession>
<proteinExistence type="predicted"/>
<sequence length="89" mass="9643">MTAETVLTIGRHAIEVAVLMALVLLIPGLVVGLLVAVFQAATQINEMTLSFVPKLILTFMVLLYAGPWLLNMLIDYTRGLFTSIPSLIG</sequence>
<protein>
    <submittedName>
        <fullName evidence="7">Flagellar biosynthesis protein FliQ</fullName>
    </submittedName>
</protein>
<feature type="transmembrane region" description="Helical" evidence="6">
    <location>
        <begin position="51"/>
        <end position="70"/>
    </location>
</feature>
<evidence type="ECO:0000256" key="4">
    <source>
        <dbReference type="ARBA" id="ARBA00022989"/>
    </source>
</evidence>
<dbReference type="PRINTS" id="PR00952">
    <property type="entry name" value="TYPE3IMQPROT"/>
</dbReference>
<dbReference type="EMBL" id="UOFP01000071">
    <property type="protein sequence ID" value="VAW84853.1"/>
    <property type="molecule type" value="Genomic_DNA"/>
</dbReference>
<reference evidence="7" key="1">
    <citation type="submission" date="2018-06" db="EMBL/GenBank/DDBJ databases">
        <authorList>
            <person name="Zhirakovskaya E."/>
        </authorList>
    </citation>
    <scope>NUCLEOTIDE SEQUENCE</scope>
</reference>
<gene>
    <name evidence="7" type="ORF">MNBD_GAMMA18-930</name>
</gene>
<dbReference type="PIRSF" id="PIRSF004669">
    <property type="entry name" value="FliQ"/>
    <property type="match status" value="1"/>
</dbReference>
<keyword evidence="7" id="KW-0966">Cell projection</keyword>
<feature type="transmembrane region" description="Helical" evidence="6">
    <location>
        <begin position="16"/>
        <end position="39"/>
    </location>
</feature>
<dbReference type="InterPro" id="IPR002191">
    <property type="entry name" value="Bac_export_3"/>
</dbReference>
<dbReference type="NCBIfam" id="TIGR01402">
    <property type="entry name" value="fliQ"/>
    <property type="match status" value="1"/>
</dbReference>
<keyword evidence="2" id="KW-1003">Cell membrane</keyword>
<evidence type="ECO:0000256" key="2">
    <source>
        <dbReference type="ARBA" id="ARBA00022475"/>
    </source>
</evidence>
<name>A0A3B0Z9J3_9ZZZZ</name>
<dbReference type="GO" id="GO:0044780">
    <property type="term" value="P:bacterial-type flagellum assembly"/>
    <property type="evidence" value="ECO:0007669"/>
    <property type="project" value="InterPro"/>
</dbReference>
<keyword evidence="4 6" id="KW-1133">Transmembrane helix</keyword>
<evidence type="ECO:0000256" key="5">
    <source>
        <dbReference type="ARBA" id="ARBA00023136"/>
    </source>
</evidence>
<dbReference type="PANTHER" id="PTHR34040:SF8">
    <property type="entry name" value="FLAGELLAR BIOSYNTHETIC PROTEIN FLIQ"/>
    <property type="match status" value="1"/>
</dbReference>
<evidence type="ECO:0000256" key="1">
    <source>
        <dbReference type="ARBA" id="ARBA00004651"/>
    </source>
</evidence>